<dbReference type="EMBL" id="NEVM01000002">
    <property type="protein sequence ID" value="OZI34241.1"/>
    <property type="molecule type" value="Genomic_DNA"/>
</dbReference>
<dbReference type="AlphaFoldDB" id="A0A261SAZ5"/>
<evidence type="ECO:0000313" key="2">
    <source>
        <dbReference type="EMBL" id="OZI34241.1"/>
    </source>
</evidence>
<organism evidence="2 3">
    <name type="scientific">Bordetella genomosp. 10</name>
    <dbReference type="NCBI Taxonomy" id="1416804"/>
    <lineage>
        <taxon>Bacteria</taxon>
        <taxon>Pseudomonadati</taxon>
        <taxon>Pseudomonadota</taxon>
        <taxon>Betaproteobacteria</taxon>
        <taxon>Burkholderiales</taxon>
        <taxon>Alcaligenaceae</taxon>
        <taxon>Bordetella</taxon>
    </lineage>
</organism>
<proteinExistence type="predicted"/>
<gene>
    <name evidence="2" type="ORF">CAL29_11910</name>
</gene>
<dbReference type="InterPro" id="IPR039569">
    <property type="entry name" value="FAS1-like_DH_region"/>
</dbReference>
<comment type="caution">
    <text evidence="2">The sequence shown here is derived from an EMBL/GenBank/DDBJ whole genome shotgun (WGS) entry which is preliminary data.</text>
</comment>
<dbReference type="Pfam" id="PF13452">
    <property type="entry name" value="FAS1_DH_region"/>
    <property type="match status" value="1"/>
</dbReference>
<dbReference type="Gene3D" id="3.10.129.10">
    <property type="entry name" value="Hotdog Thioesterase"/>
    <property type="match status" value="1"/>
</dbReference>
<name>A0A261SAZ5_9BORD</name>
<feature type="domain" description="FAS1-like dehydratase" evidence="1">
    <location>
        <begin position="48"/>
        <end position="191"/>
    </location>
</feature>
<accession>A0A261SAZ5</accession>
<dbReference type="CDD" id="cd03441">
    <property type="entry name" value="R_hydratase_like"/>
    <property type="match status" value="1"/>
</dbReference>
<dbReference type="OrthoDB" id="8901804at2"/>
<evidence type="ECO:0000313" key="3">
    <source>
        <dbReference type="Proteomes" id="UP000216020"/>
    </source>
</evidence>
<protein>
    <recommendedName>
        <fullName evidence="1">FAS1-like dehydratase domain-containing protein</fullName>
    </recommendedName>
</protein>
<dbReference type="InterPro" id="IPR029069">
    <property type="entry name" value="HotDog_dom_sf"/>
</dbReference>
<evidence type="ECO:0000259" key="1">
    <source>
        <dbReference type="Pfam" id="PF13452"/>
    </source>
</evidence>
<keyword evidence="3" id="KW-1185">Reference proteome</keyword>
<dbReference type="Proteomes" id="UP000216020">
    <property type="component" value="Unassembled WGS sequence"/>
</dbReference>
<sequence length="199" mass="22701">MQNWLILYFYKSNMHTTTSIRLETSMPRMNEEVRRCIGLETDLQLACDPVERGAVRRYAQAIMDIDPVYMDEDAAAGTRYGAPVAPPLFPNAMLRLPFGDPDLVQARAADPDFDGAVGSSTLGLPPLPLVNSPLLNGGTEVELFRYARHGERIRLKSRYLDIYERETSKGWMLMVVIETDFLDEEGQLVMRFRKTQLRR</sequence>
<dbReference type="SUPFAM" id="SSF54637">
    <property type="entry name" value="Thioesterase/thiol ester dehydrase-isomerase"/>
    <property type="match status" value="1"/>
</dbReference>
<reference evidence="3" key="1">
    <citation type="submission" date="2017-05" db="EMBL/GenBank/DDBJ databases">
        <title>Complete and WGS of Bordetella genogroups.</title>
        <authorList>
            <person name="Spilker T."/>
            <person name="Lipuma J."/>
        </authorList>
    </citation>
    <scope>NUCLEOTIDE SEQUENCE [LARGE SCALE GENOMIC DNA]</scope>
    <source>
        <strain evidence="3">AU16122</strain>
    </source>
</reference>